<name>A0A2W4UPJ9_9CYAN</name>
<evidence type="ECO:0000256" key="3">
    <source>
        <dbReference type="SAM" id="MobiDB-lite"/>
    </source>
</evidence>
<sequence>MEFTDSTSSISNPMTSTIARRRWRDSSGEALPTPEWKLADANDVIIASRHCVEALVSQQIGLPLSEQSKNADEKAWEPDCERDQERSRFTLTQLYSQKKVVVDVHLFDPTDNHELVRLQQNARELQALNYAAIPAYVDAFELETSLGPGFAIVQTATEAKSIQEWMADGYCFDEFELRLIALRVLSTLKYLHGQTDSQTNAQTIGTAGCTLHRAIKPSNILLENRRVADPFADYEPTRDRRSKLKRDRGFGRLYLVNLGQAPAENASGTVTSKGTYGYTAPEQFYGRARPASDLYSLGATLIYMASGKSPSAWMGADLEIQPRDIALSRPFVEWISRLTQADLTKRTTSASSALQELELIQLLGKPLAKGDYNLAVPRTQLSPKPQTAYLDFKVNSTPQELKIHFNYDRIKGDKTQTRAIATSIISPEELKTALLLVLAVTVIGGTVALTGSPLLGLVVALLLPSFYLLLVPHAPVIDEPAERQASIRLRRDNFGRMFVTLATTPLPKQRLKGHSRARTRAQAAFLESQIHFANVPIRLLCTKPGFFSPKISFILATNDPKRTEKLAILGSQEEIRWLRVHVGRWLKS</sequence>
<dbReference type="InterPro" id="IPR011009">
    <property type="entry name" value="Kinase-like_dom_sf"/>
</dbReference>
<dbReference type="PANTHER" id="PTHR24363:SF7">
    <property type="entry name" value="SERINE_THREONINE-PROTEIN KINASE-LIKE PROTEIN E"/>
    <property type="match status" value="1"/>
</dbReference>
<gene>
    <name evidence="5" type="ORF">DCF25_00850</name>
</gene>
<accession>A0A2W4UPJ9</accession>
<dbReference type="InterPro" id="IPR000719">
    <property type="entry name" value="Prot_kinase_dom"/>
</dbReference>
<evidence type="ECO:0000313" key="5">
    <source>
        <dbReference type="EMBL" id="PZO23206.1"/>
    </source>
</evidence>
<dbReference type="EMBL" id="QBMC01000003">
    <property type="protein sequence ID" value="PZO23206.1"/>
    <property type="molecule type" value="Genomic_DNA"/>
</dbReference>
<keyword evidence="1" id="KW-0547">Nucleotide-binding</keyword>
<evidence type="ECO:0000256" key="1">
    <source>
        <dbReference type="ARBA" id="ARBA00022741"/>
    </source>
</evidence>
<reference evidence="5 6" key="2">
    <citation type="submission" date="2018-06" db="EMBL/GenBank/DDBJ databases">
        <title>Metagenomic assembly of (sub)arctic Cyanobacteria and their associated microbiome from non-axenic cultures.</title>
        <authorList>
            <person name="Baurain D."/>
        </authorList>
    </citation>
    <scope>NUCLEOTIDE SEQUENCE [LARGE SCALE GENOMIC DNA]</scope>
    <source>
        <strain evidence="5">ULC129bin1</strain>
    </source>
</reference>
<dbReference type="AlphaFoldDB" id="A0A2W4UPJ9"/>
<organism evidence="5 6">
    <name type="scientific">Leptolyngbya foveolarum</name>
    <dbReference type="NCBI Taxonomy" id="47253"/>
    <lineage>
        <taxon>Bacteria</taxon>
        <taxon>Bacillati</taxon>
        <taxon>Cyanobacteriota</taxon>
        <taxon>Cyanophyceae</taxon>
        <taxon>Leptolyngbyales</taxon>
        <taxon>Leptolyngbyaceae</taxon>
        <taxon>Leptolyngbya group</taxon>
        <taxon>Leptolyngbya</taxon>
    </lineage>
</organism>
<dbReference type="SUPFAM" id="SSF56112">
    <property type="entry name" value="Protein kinase-like (PK-like)"/>
    <property type="match status" value="1"/>
</dbReference>
<dbReference type="PROSITE" id="PS50011">
    <property type="entry name" value="PROTEIN_KINASE_DOM"/>
    <property type="match status" value="1"/>
</dbReference>
<protein>
    <recommendedName>
        <fullName evidence="4">Protein kinase domain-containing protein</fullName>
    </recommendedName>
</protein>
<dbReference type="Gene3D" id="1.10.510.10">
    <property type="entry name" value="Transferase(Phosphotransferase) domain 1"/>
    <property type="match status" value="1"/>
</dbReference>
<dbReference type="Pfam" id="PF00069">
    <property type="entry name" value="Pkinase"/>
    <property type="match status" value="1"/>
</dbReference>
<dbReference type="PANTHER" id="PTHR24363">
    <property type="entry name" value="SERINE/THREONINE PROTEIN KINASE"/>
    <property type="match status" value="1"/>
</dbReference>
<evidence type="ECO:0000313" key="6">
    <source>
        <dbReference type="Proteomes" id="UP000249354"/>
    </source>
</evidence>
<dbReference type="GO" id="GO:0004674">
    <property type="term" value="F:protein serine/threonine kinase activity"/>
    <property type="evidence" value="ECO:0007669"/>
    <property type="project" value="TreeGrafter"/>
</dbReference>
<keyword evidence="2" id="KW-0067">ATP-binding</keyword>
<evidence type="ECO:0000259" key="4">
    <source>
        <dbReference type="PROSITE" id="PS50011"/>
    </source>
</evidence>
<dbReference type="GO" id="GO:0005524">
    <property type="term" value="F:ATP binding"/>
    <property type="evidence" value="ECO:0007669"/>
    <property type="project" value="UniProtKB-KW"/>
</dbReference>
<reference evidence="6" key="1">
    <citation type="submission" date="2018-04" db="EMBL/GenBank/DDBJ databases">
        <authorList>
            <person name="Cornet L."/>
        </authorList>
    </citation>
    <scope>NUCLEOTIDE SEQUENCE [LARGE SCALE GENOMIC DNA]</scope>
</reference>
<evidence type="ECO:0000256" key="2">
    <source>
        <dbReference type="ARBA" id="ARBA00022840"/>
    </source>
</evidence>
<dbReference type="Proteomes" id="UP000249354">
    <property type="component" value="Unassembled WGS sequence"/>
</dbReference>
<dbReference type="SMART" id="SM00220">
    <property type="entry name" value="S_TKc"/>
    <property type="match status" value="1"/>
</dbReference>
<comment type="caution">
    <text evidence="5">The sequence shown here is derived from an EMBL/GenBank/DDBJ whole genome shotgun (WGS) entry which is preliminary data.</text>
</comment>
<feature type="compositionally biased region" description="Polar residues" evidence="3">
    <location>
        <begin position="1"/>
        <end position="18"/>
    </location>
</feature>
<feature type="region of interest" description="Disordered" evidence="3">
    <location>
        <begin position="1"/>
        <end position="32"/>
    </location>
</feature>
<proteinExistence type="predicted"/>
<feature type="domain" description="Protein kinase" evidence="4">
    <location>
        <begin position="54"/>
        <end position="360"/>
    </location>
</feature>